<feature type="chain" id="PRO_5045168688" evidence="1">
    <location>
        <begin position="26"/>
        <end position="296"/>
    </location>
</feature>
<organism evidence="2 3">
    <name type="scientific">Pseudogemmobacter faecipullorum</name>
    <dbReference type="NCBI Taxonomy" id="2755041"/>
    <lineage>
        <taxon>Bacteria</taxon>
        <taxon>Pseudomonadati</taxon>
        <taxon>Pseudomonadota</taxon>
        <taxon>Alphaproteobacteria</taxon>
        <taxon>Rhodobacterales</taxon>
        <taxon>Paracoccaceae</taxon>
        <taxon>Pseudogemmobacter</taxon>
    </lineage>
</organism>
<proteinExistence type="predicted"/>
<accession>A0ABS8CQQ7</accession>
<keyword evidence="1" id="KW-0732">Signal</keyword>
<evidence type="ECO:0000313" key="3">
    <source>
        <dbReference type="Proteomes" id="UP001198571"/>
    </source>
</evidence>
<evidence type="ECO:0000313" key="2">
    <source>
        <dbReference type="EMBL" id="MCB5411730.1"/>
    </source>
</evidence>
<reference evidence="2 3" key="1">
    <citation type="submission" date="2020-07" db="EMBL/GenBank/DDBJ databases">
        <title>Pseudogemmobacter sp. nov., isolated from poultry manure in Taiwan.</title>
        <authorList>
            <person name="Lin S.-Y."/>
            <person name="Tang Y.-S."/>
            <person name="Young C.-C."/>
        </authorList>
    </citation>
    <scope>NUCLEOTIDE SEQUENCE [LARGE SCALE GENOMIC DNA]</scope>
    <source>
        <strain evidence="2 3">CC-YST710</strain>
    </source>
</reference>
<dbReference type="EMBL" id="JACDXX010000019">
    <property type="protein sequence ID" value="MCB5411730.1"/>
    <property type="molecule type" value="Genomic_DNA"/>
</dbReference>
<gene>
    <name evidence="2" type="ORF">H0485_17190</name>
</gene>
<feature type="signal peptide" evidence="1">
    <location>
        <begin position="1"/>
        <end position="25"/>
    </location>
</feature>
<dbReference type="RefSeq" id="WP_226937181.1">
    <property type="nucleotide sequence ID" value="NZ_JACDXX010000019.1"/>
</dbReference>
<comment type="caution">
    <text evidence="2">The sequence shown here is derived from an EMBL/GenBank/DDBJ whole genome shotgun (WGS) entry which is preliminary data.</text>
</comment>
<sequence length="296" mass="32877">MMLAKFLKPLAIVAAFLAAPLAASAQTIGSPLDLSDIMNAPVQIPADQLVDVRVTDRENGRAISLNDLANPDSSFYRDQGTFRVTGARKRVIEAAARGVGIRGGFAYESERINKILMAARYRNALNAHYPFQRLLLQNGYVVPPVITRVNNVRELSGPNYLYLTVGSYEITREARLTTIAPTWMDYLLLPIRSVSPPDDIQLEGADEYALWRSTVKDSWVTGVREARAAFTTALATLNRDYNGMTLYHQLAQQGAVSLPTVDVSNRRWRVTEDGQRAFEGETSIRITVASRFRARG</sequence>
<keyword evidence="3" id="KW-1185">Reference proteome</keyword>
<name>A0ABS8CQQ7_9RHOB</name>
<dbReference type="Pfam" id="PF16932">
    <property type="entry name" value="T4SS_TraI"/>
    <property type="match status" value="1"/>
</dbReference>
<evidence type="ECO:0000256" key="1">
    <source>
        <dbReference type="SAM" id="SignalP"/>
    </source>
</evidence>
<dbReference type="Proteomes" id="UP001198571">
    <property type="component" value="Unassembled WGS sequence"/>
</dbReference>
<protein>
    <submittedName>
        <fullName evidence="2">Type IV secretory system conjugative DNA transfer family protein</fullName>
    </submittedName>
</protein>
<dbReference type="InterPro" id="IPR031618">
    <property type="entry name" value="T4SS_TraI"/>
</dbReference>